<sequence>MGYGIGARGGMSALLYSDSVSIASPALPYPAPLSSTQRGQGIVSDITMKALGSLRPIPYPVAKGAGGERGRGAGGERGRENNGRVSRGSRVVAPPPLDKILCSSWLEGHHTVVTGTKCGRIALFPTPSATGAKSVRWSLRGDRQSMYGDLGPRGSVYGSALRRRERDAQQGPLIIRPPGPGGDVARVTSTRPSTHSTHGTNVDTTATAPDNEWLVPRAPVRVCTASHGGGRVLVSSTVPSRLAMLRVGESTLHSQAVLSPTYTEATAALVAKGMGVISGYIGQAYSMVDRDVQASIRDSLSKALGGAGHTSPVRDAVYLADNRVCTLSEEGVARVYEVPGERGESVDRPPRERDSAYLPDVGYDGVEGTDLEWEGGRERGHVRQHSTLSTHSAISMCAVDPLDTLDIGTSLSVGEDTLTGTDAYIPTPKGSPVRGMSLQAPTPHYMTHRGSGGERVPSESTGERALSTGWEEGGILTMRERERGIEEGGISSMRGSDADAPLSSPSTLSVSDATPYASEYLPDVSDSDGDRDRDSDDDGSHATLGGCVTPPSGTEGDSRSPVVSSPSLTSFSGGISAGVHAASGIVVDGLDTLTVPGGSGSMLFPYTEGVERERERLASPVPFDSSDLSTDTYSTMEPVSSSSTEGERENGRGTPPMYPDTFTHGGLESDHMDTMERERERPIPHTALSFHSRDQSFSLSMPHPFDFDTHHELLVSAVSRALGQEYEGRREAGAGGYPYPHGREGEGEREREDPSSVALTHGVLAIPRQRGIRERVGDALPSMPTVLVPAYTRIASLPHYLSLRVPDLASRARDTMGDLIGRIQAKVTSTELDADTADQRDSLLAALTLLSHSLKEKERAEREREKELEKEQKRQRKREKKRRKREREKEREREREDAESGADSELAPSPFPPLPSASTATEACPSVSVLLAHASASVPSTPVRTRREREAAQQMIERERKREREVREREREGEMFQPIQHLEDRGRERGREKERAQVVPRVYPYSRPTPSLPLVTVHRRYMSSEDLVHLGMERERERERQRRAADMQYLYASESGYTTCPGGAERGRERGQGDTLASLKLARLVSVYDCVGGGITHSGERERGRALLGREAGRSLVVACGGVTGGALRCVDAVTGAVTRHITLSDDPSLTHTSSVHALCSLSHMAQGGGGSVFLAGCGDGVLGVDTRMSDPLVHHLVTPDRGWGCRSVVQVPQSPSFICGGGGGCIMPVDTRTWSPVPISVCQSQAPSQVVEGPGLRDPTHEVLPHYRCQADTSTLHTDPGLALRQADLASLPLSVFTLSVPVSRTSTSGRSLFVGGGPLQAGVHGYHASVYV</sequence>
<name>A0A9K3GFI5_9EUKA</name>
<evidence type="ECO:0000313" key="3">
    <source>
        <dbReference type="Proteomes" id="UP000265618"/>
    </source>
</evidence>
<feature type="region of interest" description="Disordered" evidence="1">
    <location>
        <begin position="617"/>
        <end position="664"/>
    </location>
</feature>
<dbReference type="EMBL" id="BDIP01000553">
    <property type="protein sequence ID" value="GIQ81989.1"/>
    <property type="molecule type" value="Genomic_DNA"/>
</dbReference>
<keyword evidence="3" id="KW-1185">Reference proteome</keyword>
<feature type="region of interest" description="Disordered" evidence="1">
    <location>
        <begin position="339"/>
        <end position="361"/>
    </location>
</feature>
<feature type="region of interest" description="Disordered" evidence="1">
    <location>
        <begin position="171"/>
        <end position="207"/>
    </location>
</feature>
<organism evidence="2 3">
    <name type="scientific">Kipferlia bialata</name>
    <dbReference type="NCBI Taxonomy" id="797122"/>
    <lineage>
        <taxon>Eukaryota</taxon>
        <taxon>Metamonada</taxon>
        <taxon>Carpediemonas-like organisms</taxon>
        <taxon>Kipferlia</taxon>
    </lineage>
</organism>
<feature type="region of interest" description="Disordered" evidence="1">
    <location>
        <begin position="487"/>
        <end position="568"/>
    </location>
</feature>
<feature type="compositionally biased region" description="Low complexity" evidence="1">
    <location>
        <begin position="624"/>
        <end position="635"/>
    </location>
</feature>
<feature type="region of interest" description="Disordered" evidence="1">
    <location>
        <begin position="446"/>
        <end position="465"/>
    </location>
</feature>
<feature type="compositionally biased region" description="Basic and acidic residues" evidence="1">
    <location>
        <begin position="887"/>
        <end position="898"/>
    </location>
</feature>
<feature type="compositionally biased region" description="Polar residues" evidence="1">
    <location>
        <begin position="187"/>
        <end position="207"/>
    </location>
</feature>
<feature type="compositionally biased region" description="Polar residues" evidence="1">
    <location>
        <begin position="503"/>
        <end position="512"/>
    </location>
</feature>
<feature type="compositionally biased region" description="Basic and acidic residues" evidence="1">
    <location>
        <begin position="855"/>
        <end position="872"/>
    </location>
</feature>
<feature type="compositionally biased region" description="Basic and acidic residues" evidence="1">
    <location>
        <begin position="66"/>
        <end position="82"/>
    </location>
</feature>
<accession>A0A9K3GFI5</accession>
<feature type="region of interest" description="Disordered" evidence="1">
    <location>
        <begin position="855"/>
        <end position="920"/>
    </location>
</feature>
<feature type="region of interest" description="Disordered" evidence="1">
    <location>
        <begin position="61"/>
        <end position="90"/>
    </location>
</feature>
<protein>
    <submittedName>
        <fullName evidence="2">Uncharacterized protein</fullName>
    </submittedName>
</protein>
<dbReference type="Proteomes" id="UP000265618">
    <property type="component" value="Unassembled WGS sequence"/>
</dbReference>
<feature type="compositionally biased region" description="Basic and acidic residues" evidence="1">
    <location>
        <begin position="945"/>
        <end position="964"/>
    </location>
</feature>
<dbReference type="SUPFAM" id="SSF50998">
    <property type="entry name" value="Quinoprotein alcohol dehydrogenase-like"/>
    <property type="match status" value="1"/>
</dbReference>
<feature type="compositionally biased region" description="Basic and acidic residues" evidence="1">
    <location>
        <begin position="528"/>
        <end position="540"/>
    </location>
</feature>
<evidence type="ECO:0000313" key="2">
    <source>
        <dbReference type="EMBL" id="GIQ81989.1"/>
    </source>
</evidence>
<feature type="region of interest" description="Disordered" evidence="1">
    <location>
        <begin position="936"/>
        <end position="964"/>
    </location>
</feature>
<feature type="compositionally biased region" description="Basic and acidic residues" evidence="1">
    <location>
        <begin position="741"/>
        <end position="754"/>
    </location>
</feature>
<comment type="caution">
    <text evidence="2">The sequence shown here is derived from an EMBL/GenBank/DDBJ whole genome shotgun (WGS) entry which is preliminary data.</text>
</comment>
<reference evidence="2 3" key="1">
    <citation type="journal article" date="2018" name="PLoS ONE">
        <title>The draft genome of Kipferlia bialata reveals reductive genome evolution in fornicate parasites.</title>
        <authorList>
            <person name="Tanifuji G."/>
            <person name="Takabayashi S."/>
            <person name="Kume K."/>
            <person name="Takagi M."/>
            <person name="Nakayama T."/>
            <person name="Kamikawa R."/>
            <person name="Inagaki Y."/>
            <person name="Hashimoto T."/>
        </authorList>
    </citation>
    <scope>NUCLEOTIDE SEQUENCE [LARGE SCALE GENOMIC DNA]</scope>
    <source>
        <strain evidence="2">NY0173</strain>
    </source>
</reference>
<evidence type="ECO:0000256" key="1">
    <source>
        <dbReference type="SAM" id="MobiDB-lite"/>
    </source>
</evidence>
<feature type="region of interest" description="Disordered" evidence="1">
    <location>
        <begin position="729"/>
        <end position="756"/>
    </location>
</feature>
<proteinExistence type="predicted"/>
<feature type="compositionally biased region" description="Basic and acidic residues" evidence="1">
    <location>
        <begin position="339"/>
        <end position="355"/>
    </location>
</feature>
<feature type="compositionally biased region" description="Basic residues" evidence="1">
    <location>
        <begin position="873"/>
        <end position="886"/>
    </location>
</feature>
<gene>
    <name evidence="2" type="ORF">KIPB_003048</name>
</gene>
<dbReference type="InterPro" id="IPR011047">
    <property type="entry name" value="Quinoprotein_ADH-like_sf"/>
</dbReference>